<proteinExistence type="predicted"/>
<evidence type="ECO:0000313" key="2">
    <source>
        <dbReference type="EMBL" id="AAF09805.1"/>
    </source>
</evidence>
<dbReference type="eggNOG" id="ENOG503013C">
    <property type="taxonomic scope" value="Bacteria"/>
</dbReference>
<feature type="region of interest" description="Disordered" evidence="1">
    <location>
        <begin position="81"/>
        <end position="109"/>
    </location>
</feature>
<dbReference type="Pfam" id="PF14076">
    <property type="entry name" value="DUF4258"/>
    <property type="match status" value="1"/>
</dbReference>
<dbReference type="STRING" id="243230.DR_0214"/>
<dbReference type="AlphaFoldDB" id="Q9RXU2"/>
<name>Q9RXU2_DEIRA</name>
<dbReference type="Proteomes" id="UP000002524">
    <property type="component" value="Chromosome 1"/>
</dbReference>
<dbReference type="PaxDb" id="243230-DR_0214"/>
<dbReference type="HOGENOM" id="CLU_093780_0_0_0"/>
<sequence length="259" mass="29103">MPAFPQMRLSCAFEGVFRLGRPNVRLTGAKSERCGRATSGRCFAVTTKSSNSTRTQALERRQAAELRAGTDLLTLRAQLHRAEKEARRAPAPPPARPKSQTPKAQQAVKPQRAQELAGVDTDDFLLSRALRQLRDAVYDSRYHVCPHAVQHARAEGFMESDIMDVLLTGRVRAVYPEDHRWLVCGYFEAHGIRLPLHVAVQHYRDGHIDIVTAFVPKNPHHIISRARLALLVRYDDEQVRSKEAVKGNKVGYKGKGGWK</sequence>
<evidence type="ECO:0008006" key="4">
    <source>
        <dbReference type="Google" id="ProtNLM"/>
    </source>
</evidence>
<keyword evidence="3" id="KW-1185">Reference proteome</keyword>
<dbReference type="EMBL" id="AE000513">
    <property type="protein sequence ID" value="AAF09805.1"/>
    <property type="molecule type" value="Genomic_DNA"/>
</dbReference>
<dbReference type="KEGG" id="dra:DR_0214"/>
<evidence type="ECO:0000256" key="1">
    <source>
        <dbReference type="SAM" id="MobiDB-lite"/>
    </source>
</evidence>
<accession>Q9RXU2</accession>
<protein>
    <recommendedName>
        <fullName evidence="4">DUF4258 domain-containing protein</fullName>
    </recommendedName>
</protein>
<organism evidence="2 3">
    <name type="scientific">Deinococcus radiodurans (strain ATCC 13939 / DSM 20539 / JCM 16871 / CCUG 27074 / LMG 4051 / NBRC 15346 / NCIMB 9279 / VKM B-1422 / R1)</name>
    <dbReference type="NCBI Taxonomy" id="243230"/>
    <lineage>
        <taxon>Bacteria</taxon>
        <taxon>Thermotogati</taxon>
        <taxon>Deinococcota</taxon>
        <taxon>Deinococci</taxon>
        <taxon>Deinococcales</taxon>
        <taxon>Deinococcaceae</taxon>
        <taxon>Deinococcus</taxon>
    </lineage>
</organism>
<evidence type="ECO:0000313" key="3">
    <source>
        <dbReference type="Proteomes" id="UP000002524"/>
    </source>
</evidence>
<reference evidence="2 3" key="1">
    <citation type="journal article" date="1999" name="Science">
        <title>Genome sequence of the radioresistant bacterium Deinococcus radiodurans R1.</title>
        <authorList>
            <person name="White O."/>
            <person name="Eisen J.A."/>
            <person name="Heidelberg J.F."/>
            <person name="Hickey E.K."/>
            <person name="Peterson J.D."/>
            <person name="Dodson R.J."/>
            <person name="Haft D.H."/>
            <person name="Gwinn M.L."/>
            <person name="Nelson W.C."/>
            <person name="Richardson D.L."/>
            <person name="Moffat K.S."/>
            <person name="Qin H."/>
            <person name="Jiang L."/>
            <person name="Pamphile W."/>
            <person name="Crosby M."/>
            <person name="Shen M."/>
            <person name="Vamathevan J.J."/>
            <person name="Lam P."/>
            <person name="McDonald L."/>
            <person name="Utterback T."/>
            <person name="Zalewski C."/>
            <person name="Makarova K.S."/>
            <person name="Aravind L."/>
            <person name="Daly M.J."/>
            <person name="Minton K.W."/>
            <person name="Fleischmann R.D."/>
            <person name="Ketchum K.A."/>
            <person name="Nelson K.E."/>
            <person name="Salzberg S."/>
            <person name="Smith H.O."/>
            <person name="Venter J.C."/>
            <person name="Fraser C.M."/>
        </authorList>
    </citation>
    <scope>NUCLEOTIDE SEQUENCE [LARGE SCALE GENOMIC DNA]</scope>
    <source>
        <strain evidence="3">ATCC 13939 / DSM 20539 / JCM 16871 / LMG 4051 / NBRC 15346 / NCIMB 9279 / R1 / VKM B-1422</strain>
    </source>
</reference>
<dbReference type="OrthoDB" id="66307at2"/>
<dbReference type="PATRIC" id="fig|243230.17.peg.379"/>
<dbReference type="EnsemblBacteria" id="AAF09805">
    <property type="protein sequence ID" value="AAF09805"/>
    <property type="gene ID" value="DR_0214"/>
</dbReference>
<gene>
    <name evidence="2" type="ordered locus">DR_0214</name>
</gene>
<dbReference type="PIR" id="A75547">
    <property type="entry name" value="A75547"/>
</dbReference>
<dbReference type="InParanoid" id="Q9RXU2"/>
<dbReference type="InterPro" id="IPR025354">
    <property type="entry name" value="DUF4258"/>
</dbReference>